<organism evidence="3 4">
    <name type="scientific">Streptomyces prunicolor</name>
    <dbReference type="NCBI Taxonomy" id="67348"/>
    <lineage>
        <taxon>Bacteria</taxon>
        <taxon>Bacillati</taxon>
        <taxon>Actinomycetota</taxon>
        <taxon>Actinomycetes</taxon>
        <taxon>Kitasatosporales</taxon>
        <taxon>Streptomycetaceae</taxon>
        <taxon>Streptomyces</taxon>
    </lineage>
</organism>
<evidence type="ECO:0000313" key="3">
    <source>
        <dbReference type="EMBL" id="MDV7221501.1"/>
    </source>
</evidence>
<feature type="compositionally biased region" description="Basic residues" evidence="1">
    <location>
        <begin position="31"/>
        <end position="41"/>
    </location>
</feature>
<reference evidence="3 4" key="1">
    <citation type="submission" date="2023-10" db="EMBL/GenBank/DDBJ databases">
        <title>Characterization of rhizosphere-enriched actinobacteria from wheat plants lab-grown on chernevaya soil.</title>
        <authorList>
            <person name="Tikhonova E.N."/>
            <person name="Konopkin A."/>
            <person name="Kravchenko I.K."/>
        </authorList>
    </citation>
    <scope>NUCLEOTIDE SEQUENCE [LARGE SCALE GENOMIC DNA]</scope>
    <source>
        <strain evidence="3 4">RR29</strain>
    </source>
</reference>
<sequence>MRVRVPVAVALAATLLTGCAQSVDPIERLGKKAAQRVHPHGPTREQPYRHWGLTAPLAPAPKPSLRPAPRSAGPGLPPVVDHVRTHDKVVFLTYDAQGTGADTRRDPRFADLVRELRLPVTVFPTAPRHGHFAGLPYATQRSEICGHRPRPNSRLLRPPYGTYDTTTRRAAADCGVSALVLWRASTTTGTLTYARGDHHLTPGDIVQVGPADSTARLLRGIQELGLTVGSLEDYL</sequence>
<protein>
    <recommendedName>
        <fullName evidence="5">Secreted protein</fullName>
    </recommendedName>
</protein>
<keyword evidence="2" id="KW-0732">Signal</keyword>
<dbReference type="PROSITE" id="PS51257">
    <property type="entry name" value="PROKAR_LIPOPROTEIN"/>
    <property type="match status" value="1"/>
</dbReference>
<dbReference type="RefSeq" id="WP_317774727.1">
    <property type="nucleotide sequence ID" value="NZ_JAWMAJ010000175.1"/>
</dbReference>
<feature type="chain" id="PRO_5045804396" description="Secreted protein" evidence="2">
    <location>
        <begin position="23"/>
        <end position="235"/>
    </location>
</feature>
<evidence type="ECO:0000256" key="2">
    <source>
        <dbReference type="SAM" id="SignalP"/>
    </source>
</evidence>
<dbReference type="InterPro" id="IPR011330">
    <property type="entry name" value="Glyco_hydro/deAcase_b/a-brl"/>
</dbReference>
<comment type="caution">
    <text evidence="3">The sequence shown here is derived from an EMBL/GenBank/DDBJ whole genome shotgun (WGS) entry which is preliminary data.</text>
</comment>
<feature type="signal peptide" evidence="2">
    <location>
        <begin position="1"/>
        <end position="22"/>
    </location>
</feature>
<evidence type="ECO:0000256" key="1">
    <source>
        <dbReference type="SAM" id="MobiDB-lite"/>
    </source>
</evidence>
<dbReference type="Proteomes" id="UP001187346">
    <property type="component" value="Unassembled WGS sequence"/>
</dbReference>
<feature type="region of interest" description="Disordered" evidence="1">
    <location>
        <begin position="31"/>
        <end position="76"/>
    </location>
</feature>
<proteinExistence type="predicted"/>
<evidence type="ECO:0008006" key="5">
    <source>
        <dbReference type="Google" id="ProtNLM"/>
    </source>
</evidence>
<name>A0ABU4FLL1_9ACTN</name>
<dbReference type="SUPFAM" id="SSF88713">
    <property type="entry name" value="Glycoside hydrolase/deacetylase"/>
    <property type="match status" value="1"/>
</dbReference>
<dbReference type="EMBL" id="JAWMAJ010000175">
    <property type="protein sequence ID" value="MDV7221501.1"/>
    <property type="molecule type" value="Genomic_DNA"/>
</dbReference>
<evidence type="ECO:0000313" key="4">
    <source>
        <dbReference type="Proteomes" id="UP001187346"/>
    </source>
</evidence>
<accession>A0ABU4FLL1</accession>
<keyword evidence="4" id="KW-1185">Reference proteome</keyword>
<gene>
    <name evidence="3" type="ORF">R5A26_36730</name>
</gene>